<evidence type="ECO:0000256" key="1">
    <source>
        <dbReference type="ARBA" id="ARBA00022741"/>
    </source>
</evidence>
<dbReference type="PATRIC" id="fig|671143.5.peg.920"/>
<dbReference type="InterPro" id="IPR029000">
    <property type="entry name" value="Cyclophilin-like_dom_sf"/>
</dbReference>
<evidence type="ECO:0000256" key="2">
    <source>
        <dbReference type="ARBA" id="ARBA00022801"/>
    </source>
</evidence>
<keyword evidence="1" id="KW-0547">Nucleotide-binding</keyword>
<dbReference type="AlphaFoldDB" id="D5MN10"/>
<dbReference type="eggNOG" id="COG1984">
    <property type="taxonomic scope" value="Bacteria"/>
</dbReference>
<dbReference type="EMBL" id="FP565575">
    <property type="protein sequence ID" value="CBE68110.1"/>
    <property type="molecule type" value="Genomic_DNA"/>
</dbReference>
<keyword evidence="2" id="KW-0378">Hydrolase</keyword>
<dbReference type="NCBIfam" id="TIGR00724">
    <property type="entry name" value="urea_amlyse_rel"/>
    <property type="match status" value="1"/>
</dbReference>
<evidence type="ECO:0000259" key="4">
    <source>
        <dbReference type="SMART" id="SM00797"/>
    </source>
</evidence>
<dbReference type="GO" id="GO:0005524">
    <property type="term" value="F:ATP binding"/>
    <property type="evidence" value="ECO:0007669"/>
    <property type="project" value="UniProtKB-KW"/>
</dbReference>
<dbReference type="KEGG" id="mox:DAMO_1049"/>
<organism evidence="5 6">
    <name type="scientific">Methylomirabilis oxygeniifera</name>
    <dbReference type="NCBI Taxonomy" id="671143"/>
    <lineage>
        <taxon>Bacteria</taxon>
        <taxon>Candidatus Methylomirabilota</taxon>
        <taxon>Candidatus Methylomirabilia</taxon>
        <taxon>Candidatus Methylomirabilales</taxon>
        <taxon>Candidatus Methylomirabilaceae</taxon>
        <taxon>Candidatus Methylomirabilis</taxon>
    </lineage>
</organism>
<protein>
    <submittedName>
        <fullName evidence="5">Putative urea amidolyase-related protein</fullName>
    </submittedName>
</protein>
<evidence type="ECO:0000256" key="3">
    <source>
        <dbReference type="ARBA" id="ARBA00022840"/>
    </source>
</evidence>
<dbReference type="PANTHER" id="PTHR43309:SF3">
    <property type="entry name" value="5-OXOPROLINASE SUBUNIT C"/>
    <property type="match status" value="1"/>
</dbReference>
<proteinExistence type="predicted"/>
<evidence type="ECO:0000313" key="6">
    <source>
        <dbReference type="Proteomes" id="UP000006898"/>
    </source>
</evidence>
<dbReference type="GO" id="GO:0016829">
    <property type="term" value="F:lyase activity"/>
    <property type="evidence" value="ECO:0007669"/>
    <property type="project" value="UniProtKB-KW"/>
</dbReference>
<evidence type="ECO:0000313" key="5">
    <source>
        <dbReference type="EMBL" id="CBE68110.1"/>
    </source>
</evidence>
<sequence length="362" mass="39285">MDAFEVVKPGFLTTVQDLGRIGYQKFGVPTSGAMDRTALRAANLLLDNKEGFAGLEATAEGPTLRALIDLVVAIVGADMQPLVDGRSVDSETAVEIRSGQTLELQRARRGIRAYLAVAGGIDVPVLLGSRSTCLPAAFGGVCGRALCENDRLPIGPVDRQPTALIGRRLPSGWLKPIGEVLTVRVVLGLQEDQFTPEGIRTFLSESYRVTPQMDRVGVRLYGPSIAHRSGADIISDSTPLGAVQVAADGQPMILLADRQATGGYTKIAVVIQEDIWRLGQARPEQVVRFRPISVSEACAALRTYEERFDVLRRTWQSPPNERGSYRLRLGGGSYRVGVEEARGSYRVSLEGIERELDDTEEP</sequence>
<dbReference type="HOGENOM" id="CLU_028967_0_0_0"/>
<dbReference type="Proteomes" id="UP000006898">
    <property type="component" value="Chromosome"/>
</dbReference>
<dbReference type="STRING" id="671143.DAMO_1049"/>
<dbReference type="SUPFAM" id="SSF50891">
    <property type="entry name" value="Cyclophilin-like"/>
    <property type="match status" value="1"/>
</dbReference>
<dbReference type="InterPro" id="IPR052708">
    <property type="entry name" value="PxpC"/>
</dbReference>
<keyword evidence="3" id="KW-0067">ATP-binding</keyword>
<dbReference type="Pfam" id="PF02626">
    <property type="entry name" value="CT_A_B"/>
    <property type="match status" value="1"/>
</dbReference>
<dbReference type="PANTHER" id="PTHR43309">
    <property type="entry name" value="5-OXOPROLINASE SUBUNIT C"/>
    <property type="match status" value="1"/>
</dbReference>
<dbReference type="GO" id="GO:0016787">
    <property type="term" value="F:hydrolase activity"/>
    <property type="evidence" value="ECO:0007669"/>
    <property type="project" value="UniProtKB-KW"/>
</dbReference>
<reference evidence="5 6" key="1">
    <citation type="journal article" date="2010" name="Nature">
        <title>Nitrite-driven anaerobic methane oxidation by oxygenic bacteria.</title>
        <authorList>
            <person name="Ettwig K.F."/>
            <person name="Butler M.K."/>
            <person name="Le Paslier D."/>
            <person name="Pelletier E."/>
            <person name="Mangenot S."/>
            <person name="Kuypers M.M.M."/>
            <person name="Schreiber F."/>
            <person name="Dutilh B.E."/>
            <person name="Zedelius J."/>
            <person name="de Beer D."/>
            <person name="Gloerich J."/>
            <person name="Wessels H.J.C.T."/>
            <person name="van Allen T."/>
            <person name="Luesken F."/>
            <person name="Wu M."/>
            <person name="van de Pas-Schoonen K.T."/>
            <person name="Op den Camp H.J.M."/>
            <person name="Janssen-Megens E.M."/>
            <person name="Francoijs K-J."/>
            <person name="Stunnenberg H."/>
            <person name="Weissenbach J."/>
            <person name="Jetten M.S.M."/>
            <person name="Strous M."/>
        </authorList>
    </citation>
    <scope>NUCLEOTIDE SEQUENCE [LARGE SCALE GENOMIC DNA]</scope>
</reference>
<gene>
    <name evidence="5" type="ORF">DAMO_1049</name>
</gene>
<name>D5MN10_METO1</name>
<keyword evidence="5" id="KW-0456">Lyase</keyword>
<accession>D5MN10</accession>
<dbReference type="SMART" id="SM00797">
    <property type="entry name" value="AHS2"/>
    <property type="match status" value="1"/>
</dbReference>
<dbReference type="Gene3D" id="2.40.100.10">
    <property type="entry name" value="Cyclophilin-like"/>
    <property type="match status" value="1"/>
</dbReference>
<dbReference type="InterPro" id="IPR003778">
    <property type="entry name" value="CT_A_B"/>
</dbReference>
<feature type="domain" description="Carboxyltransferase" evidence="4">
    <location>
        <begin position="25"/>
        <end position="308"/>
    </location>
</feature>